<keyword evidence="3" id="KW-0238">DNA-binding</keyword>
<dbReference type="PANTHER" id="PTHR30419:SF8">
    <property type="entry name" value="NITROGEN ASSIMILATION TRANSCRIPTIONAL ACTIVATOR-RELATED"/>
    <property type="match status" value="1"/>
</dbReference>
<proteinExistence type="inferred from homology"/>
<dbReference type="Pfam" id="PF03466">
    <property type="entry name" value="LysR_substrate"/>
    <property type="match status" value="1"/>
</dbReference>
<sequence>MNIKNLKAFVAVVQHKGFTQAAALLYLSQSAVSKAVKSLEDELKVVLINRKTSGITLTFIGEIVYQRAITLLLEVENLSAEINEFKGMIRGVLRIGLPPVASGALFASMFTSFCSMYPNIEIELIERGGSELLNLLKKGEIEIAATLRCENDELDFLGMRCEPLWLILDKANPLINNENINLSQLKGLPFILFEKGFSLNRIIINACEKRGFYPKISARSAQIDFIVDLVAAKLGIAFLPDVLAQQYAHKDIFINRLDENDLQWDIGLAWKKKVELSPAAKAWIQLAKIYRQVN</sequence>
<dbReference type="Proteomes" id="UP001629953">
    <property type="component" value="Unassembled WGS sequence"/>
</dbReference>
<evidence type="ECO:0000256" key="3">
    <source>
        <dbReference type="ARBA" id="ARBA00023125"/>
    </source>
</evidence>
<dbReference type="PANTHER" id="PTHR30419">
    <property type="entry name" value="HTH-TYPE TRANSCRIPTIONAL REGULATOR YBHD"/>
    <property type="match status" value="1"/>
</dbReference>
<evidence type="ECO:0000256" key="1">
    <source>
        <dbReference type="ARBA" id="ARBA00009437"/>
    </source>
</evidence>
<keyword evidence="4" id="KW-0804">Transcription</keyword>
<keyword evidence="7" id="KW-1185">Reference proteome</keyword>
<comment type="similarity">
    <text evidence="1">Belongs to the LysR transcriptional regulatory family.</text>
</comment>
<accession>A0ABW9G4H3</accession>
<dbReference type="Gene3D" id="3.40.190.290">
    <property type="match status" value="1"/>
</dbReference>
<dbReference type="InterPro" id="IPR000847">
    <property type="entry name" value="LysR_HTH_N"/>
</dbReference>
<dbReference type="RefSeq" id="WP_408622740.1">
    <property type="nucleotide sequence ID" value="NZ_JBEQCT010000002.1"/>
</dbReference>
<dbReference type="CDD" id="cd08438">
    <property type="entry name" value="PBP2_CidR"/>
    <property type="match status" value="1"/>
</dbReference>
<dbReference type="Gene3D" id="1.10.10.10">
    <property type="entry name" value="Winged helix-like DNA-binding domain superfamily/Winged helix DNA-binding domain"/>
    <property type="match status" value="1"/>
</dbReference>
<name>A0ABW9G4H3_9GAMM</name>
<protein>
    <submittedName>
        <fullName evidence="6">LysR family transcriptional regulator</fullName>
    </submittedName>
</protein>
<evidence type="ECO:0000256" key="4">
    <source>
        <dbReference type="ARBA" id="ARBA00023163"/>
    </source>
</evidence>
<dbReference type="InterPro" id="IPR050950">
    <property type="entry name" value="HTH-type_LysR_regulators"/>
</dbReference>
<reference evidence="6 7" key="1">
    <citation type="journal article" date="2013" name="Int. J. Syst. Evol. Microbiol.">
        <title>Celerinatantimonas yamalensis sp. nov., a cold-adapted diazotrophic bacterium from a cold permafrost brine.</title>
        <authorList>
            <person name="Shcherbakova V."/>
            <person name="Chuvilskaya N."/>
            <person name="Rivkina E."/>
            <person name="Demidov N."/>
            <person name="Uchaeva V."/>
            <person name="Suetin S."/>
            <person name="Suzina N."/>
            <person name="Gilichinsky D."/>
        </authorList>
    </citation>
    <scope>NUCLEOTIDE SEQUENCE [LARGE SCALE GENOMIC DNA]</scope>
    <source>
        <strain evidence="6 7">C7</strain>
    </source>
</reference>
<dbReference type="InterPro" id="IPR036390">
    <property type="entry name" value="WH_DNA-bd_sf"/>
</dbReference>
<organism evidence="6 7">
    <name type="scientific">Celerinatantimonas yamalensis</name>
    <dbReference type="NCBI Taxonomy" id="559956"/>
    <lineage>
        <taxon>Bacteria</taxon>
        <taxon>Pseudomonadati</taxon>
        <taxon>Pseudomonadota</taxon>
        <taxon>Gammaproteobacteria</taxon>
        <taxon>Celerinatantimonadaceae</taxon>
        <taxon>Celerinatantimonas</taxon>
    </lineage>
</organism>
<evidence type="ECO:0000256" key="2">
    <source>
        <dbReference type="ARBA" id="ARBA00023015"/>
    </source>
</evidence>
<keyword evidence="2" id="KW-0805">Transcription regulation</keyword>
<evidence type="ECO:0000313" key="7">
    <source>
        <dbReference type="Proteomes" id="UP001629953"/>
    </source>
</evidence>
<evidence type="ECO:0000313" key="6">
    <source>
        <dbReference type="EMBL" id="MFM2484556.1"/>
    </source>
</evidence>
<dbReference type="InterPro" id="IPR005119">
    <property type="entry name" value="LysR_subst-bd"/>
</dbReference>
<dbReference type="PRINTS" id="PR00039">
    <property type="entry name" value="HTHLYSR"/>
</dbReference>
<dbReference type="InterPro" id="IPR036388">
    <property type="entry name" value="WH-like_DNA-bd_sf"/>
</dbReference>
<feature type="domain" description="HTH lysR-type" evidence="5">
    <location>
        <begin position="1"/>
        <end position="58"/>
    </location>
</feature>
<comment type="caution">
    <text evidence="6">The sequence shown here is derived from an EMBL/GenBank/DDBJ whole genome shotgun (WGS) entry which is preliminary data.</text>
</comment>
<dbReference type="PROSITE" id="PS50931">
    <property type="entry name" value="HTH_LYSR"/>
    <property type="match status" value="1"/>
</dbReference>
<dbReference type="SUPFAM" id="SSF53850">
    <property type="entry name" value="Periplasmic binding protein-like II"/>
    <property type="match status" value="1"/>
</dbReference>
<dbReference type="SUPFAM" id="SSF46785">
    <property type="entry name" value="Winged helix' DNA-binding domain"/>
    <property type="match status" value="1"/>
</dbReference>
<gene>
    <name evidence="6" type="ORF">ABUE30_05650</name>
</gene>
<dbReference type="EMBL" id="JBEQCT010000002">
    <property type="protein sequence ID" value="MFM2484556.1"/>
    <property type="molecule type" value="Genomic_DNA"/>
</dbReference>
<evidence type="ECO:0000259" key="5">
    <source>
        <dbReference type="PROSITE" id="PS50931"/>
    </source>
</evidence>
<dbReference type="Pfam" id="PF00126">
    <property type="entry name" value="HTH_1"/>
    <property type="match status" value="1"/>
</dbReference>